<dbReference type="PANTHER" id="PTHR33435">
    <property type="entry name" value="PROTEIN CBG21870-RELATED"/>
    <property type="match status" value="1"/>
</dbReference>
<reference evidence="4" key="2">
    <citation type="submission" date="2022-06" db="UniProtKB">
        <authorList>
            <consortium name="EnsemblMetazoa"/>
        </authorList>
    </citation>
    <scope>IDENTIFICATION</scope>
    <source>
        <strain evidence="4">DF5081</strain>
    </source>
</reference>
<dbReference type="GO" id="GO:0003677">
    <property type="term" value="F:DNA binding"/>
    <property type="evidence" value="ECO:0007669"/>
    <property type="project" value="InterPro"/>
</dbReference>
<dbReference type="Gene3D" id="1.10.443.10">
    <property type="entry name" value="Intergrase catalytic core"/>
    <property type="match status" value="1"/>
</dbReference>
<dbReference type="GO" id="GO:0006310">
    <property type="term" value="P:DNA recombination"/>
    <property type="evidence" value="ECO:0007669"/>
    <property type="project" value="UniProtKB-KW"/>
</dbReference>
<dbReference type="InterPro" id="IPR013762">
    <property type="entry name" value="Integrase-like_cat_sf"/>
</dbReference>
<evidence type="ECO:0000256" key="1">
    <source>
        <dbReference type="ARBA" id="ARBA00023172"/>
    </source>
</evidence>
<reference evidence="5" key="1">
    <citation type="submission" date="2010-08" db="EMBL/GenBank/DDBJ databases">
        <authorList>
            <consortium name="Caenorhabditis japonica Sequencing Consortium"/>
            <person name="Wilson R.K."/>
        </authorList>
    </citation>
    <scope>NUCLEOTIDE SEQUENCE [LARGE SCALE GENOMIC DNA]</scope>
    <source>
        <strain evidence="5">DF5081</strain>
    </source>
</reference>
<dbReference type="SUPFAM" id="SSF56349">
    <property type="entry name" value="DNA breaking-rejoining enzymes"/>
    <property type="match status" value="1"/>
</dbReference>
<feature type="domain" description="Tyr recombinase" evidence="3">
    <location>
        <begin position="118"/>
        <end position="308"/>
    </location>
</feature>
<dbReference type="GO" id="GO:0015074">
    <property type="term" value="P:DNA integration"/>
    <property type="evidence" value="ECO:0007669"/>
    <property type="project" value="InterPro"/>
</dbReference>
<name>A0A8R1HH67_CAEJA</name>
<evidence type="ECO:0000259" key="3">
    <source>
        <dbReference type="PROSITE" id="PS51898"/>
    </source>
</evidence>
<protein>
    <submittedName>
        <fullName evidence="4">Tyr recombinase domain-containing protein</fullName>
    </submittedName>
</protein>
<dbReference type="InterPro" id="IPR011010">
    <property type="entry name" value="DNA_brk_join_enz"/>
</dbReference>
<accession>A0A8R1HH67</accession>
<keyword evidence="5" id="KW-1185">Reference proteome</keyword>
<organism evidence="4 5">
    <name type="scientific">Caenorhabditis japonica</name>
    <dbReference type="NCBI Taxonomy" id="281687"/>
    <lineage>
        <taxon>Eukaryota</taxon>
        <taxon>Metazoa</taxon>
        <taxon>Ecdysozoa</taxon>
        <taxon>Nematoda</taxon>
        <taxon>Chromadorea</taxon>
        <taxon>Rhabditida</taxon>
        <taxon>Rhabditina</taxon>
        <taxon>Rhabditomorpha</taxon>
        <taxon>Rhabditoidea</taxon>
        <taxon>Rhabditidae</taxon>
        <taxon>Peloderinae</taxon>
        <taxon>Caenorhabditis</taxon>
    </lineage>
</organism>
<dbReference type="EnsemblMetazoa" id="CJA01409a.1">
    <property type="protein sequence ID" value="CJA01409a.1"/>
    <property type="gene ID" value="WBGene00120613"/>
</dbReference>
<dbReference type="InterPro" id="IPR002104">
    <property type="entry name" value="Integrase_catalytic"/>
</dbReference>
<evidence type="ECO:0000313" key="4">
    <source>
        <dbReference type="EnsemblMetazoa" id="CJA01409a.1"/>
    </source>
</evidence>
<dbReference type="PROSITE" id="PS51898">
    <property type="entry name" value="TYR_RECOMBINASE"/>
    <property type="match status" value="1"/>
</dbReference>
<dbReference type="Pfam" id="PF00589">
    <property type="entry name" value="Phage_integrase"/>
    <property type="match status" value="1"/>
</dbReference>
<dbReference type="Proteomes" id="UP000005237">
    <property type="component" value="Unassembled WGS sequence"/>
</dbReference>
<dbReference type="PANTHER" id="PTHR33435:SF3">
    <property type="entry name" value="PROTEIN CBG21870"/>
    <property type="match status" value="1"/>
</dbReference>
<sequence length="333" mass="37059">MNGGSCNDIPLRSAQGRIYRHSTKKLVAPLTSKAGSTAKAYTAENAKRIQWMSRHELPQEEGAFLLYLAERSISQGSSSLSKSLAAYQLAHDALTPDTQRFATELIRTRKRKESETRRQPAVASLEEINKVIELAKNADPKTERDVLITLLSWTALLRASEVSELKWTDLVRHENCLEVHVRRAKNDQEANGRSTFVTYEEGSDLDHGYILLARWKVRAKGSYVFPNHNDGSKLSPSAISSITKRIFESVGIFNKTHHSIRRGAANAMQAQGFSRDQIKAKGRWRSDGGVARYLVDCPEAQGIPKLAIIGTSANKESEEGDVDEGPPVLEKEF</sequence>
<keyword evidence="1" id="KW-0233">DNA recombination</keyword>
<feature type="region of interest" description="Disordered" evidence="2">
    <location>
        <begin position="312"/>
        <end position="333"/>
    </location>
</feature>
<dbReference type="AlphaFoldDB" id="A0A8R1HH67"/>
<evidence type="ECO:0000256" key="2">
    <source>
        <dbReference type="SAM" id="MobiDB-lite"/>
    </source>
</evidence>
<evidence type="ECO:0000313" key="5">
    <source>
        <dbReference type="Proteomes" id="UP000005237"/>
    </source>
</evidence>
<proteinExistence type="predicted"/>